<dbReference type="EC" id="2.-.-.-" evidence="10"/>
<comment type="pathway">
    <text evidence="1 6">Cell wall biogenesis; peptidoglycan biosynthesis.</text>
</comment>
<dbReference type="PROSITE" id="PS52029">
    <property type="entry name" value="LD_TPASE"/>
    <property type="match status" value="1"/>
</dbReference>
<dbReference type="Gene3D" id="2.40.440.10">
    <property type="entry name" value="L,D-transpeptidase catalytic domain-like"/>
    <property type="match status" value="1"/>
</dbReference>
<feature type="signal peptide" evidence="8">
    <location>
        <begin position="1"/>
        <end position="28"/>
    </location>
</feature>
<comment type="caution">
    <text evidence="10">The sequence shown here is derived from an EMBL/GenBank/DDBJ whole genome shotgun (WGS) entry which is preliminary data.</text>
</comment>
<dbReference type="InterPro" id="IPR005490">
    <property type="entry name" value="LD_TPept_cat_dom"/>
</dbReference>
<feature type="region of interest" description="Disordered" evidence="7">
    <location>
        <begin position="22"/>
        <end position="42"/>
    </location>
</feature>
<feature type="compositionally biased region" description="Low complexity" evidence="7">
    <location>
        <begin position="22"/>
        <end position="38"/>
    </location>
</feature>
<keyword evidence="8" id="KW-0732">Signal</keyword>
<name>A0ABV3BEV1_9ACTN</name>
<feature type="chain" id="PRO_5047498019" evidence="8">
    <location>
        <begin position="29"/>
        <end position="232"/>
    </location>
</feature>
<evidence type="ECO:0000256" key="6">
    <source>
        <dbReference type="PROSITE-ProRule" id="PRU01373"/>
    </source>
</evidence>
<keyword evidence="2 10" id="KW-0808">Transferase</keyword>
<proteinExistence type="predicted"/>
<dbReference type="PANTHER" id="PTHR30582">
    <property type="entry name" value="L,D-TRANSPEPTIDASE"/>
    <property type="match status" value="1"/>
</dbReference>
<dbReference type="Pfam" id="PF03734">
    <property type="entry name" value="YkuD"/>
    <property type="match status" value="1"/>
</dbReference>
<evidence type="ECO:0000256" key="5">
    <source>
        <dbReference type="ARBA" id="ARBA00023316"/>
    </source>
</evidence>
<dbReference type="InterPro" id="IPR038063">
    <property type="entry name" value="Transpep_catalytic_dom"/>
</dbReference>
<organism evidence="10 11">
    <name type="scientific">Streptomyces atriruber</name>
    <dbReference type="NCBI Taxonomy" id="545121"/>
    <lineage>
        <taxon>Bacteria</taxon>
        <taxon>Bacillati</taxon>
        <taxon>Actinomycetota</taxon>
        <taxon>Actinomycetes</taxon>
        <taxon>Kitasatosporales</taxon>
        <taxon>Streptomycetaceae</taxon>
        <taxon>Streptomyces</taxon>
    </lineage>
</organism>
<dbReference type="SUPFAM" id="SSF141523">
    <property type="entry name" value="L,D-transpeptidase catalytic domain-like"/>
    <property type="match status" value="1"/>
</dbReference>
<keyword evidence="11" id="KW-1185">Reference proteome</keyword>
<protein>
    <submittedName>
        <fullName evidence="10">L,D-transpeptidase</fullName>
        <ecNumber evidence="10">2.-.-.-</ecNumber>
    </submittedName>
</protein>
<dbReference type="PANTHER" id="PTHR30582:SF33">
    <property type="entry name" value="EXPORTED PROTEIN"/>
    <property type="match status" value="1"/>
</dbReference>
<dbReference type="CDD" id="cd16913">
    <property type="entry name" value="YkuD_like"/>
    <property type="match status" value="1"/>
</dbReference>
<evidence type="ECO:0000256" key="8">
    <source>
        <dbReference type="SAM" id="SignalP"/>
    </source>
</evidence>
<keyword evidence="5 6" id="KW-0961">Cell wall biogenesis/degradation</keyword>
<accession>A0ABV3BEV1</accession>
<dbReference type="RefSeq" id="WP_359343874.1">
    <property type="nucleotide sequence ID" value="NZ_JBEYXV010000001.1"/>
</dbReference>
<evidence type="ECO:0000256" key="3">
    <source>
        <dbReference type="ARBA" id="ARBA00022960"/>
    </source>
</evidence>
<keyword evidence="4 6" id="KW-0573">Peptidoglycan synthesis</keyword>
<gene>
    <name evidence="10" type="ORF">ABZ921_02740</name>
</gene>
<dbReference type="EMBL" id="JBEYXV010000001">
    <property type="protein sequence ID" value="MEU6819518.1"/>
    <property type="molecule type" value="Genomic_DNA"/>
</dbReference>
<evidence type="ECO:0000256" key="4">
    <source>
        <dbReference type="ARBA" id="ARBA00022984"/>
    </source>
</evidence>
<evidence type="ECO:0000313" key="10">
    <source>
        <dbReference type="EMBL" id="MEU6819518.1"/>
    </source>
</evidence>
<dbReference type="Proteomes" id="UP001551176">
    <property type="component" value="Unassembled WGS sequence"/>
</dbReference>
<feature type="active site" description="Nucleophile" evidence="6">
    <location>
        <position position="200"/>
    </location>
</feature>
<sequence length="232" mass="25649">MRWLPSAIAALSLVVPVSHPAASGPAHAASPSASGGPACRAGTAPYQRELERELRLPVDGRQSAADCEAIRRLQQRLGIRPADGSATLRTYRFLVADKIRRNPAERRACPVKPYRVTCVDLTRQILWAQSGNRLVFAPVPIRSGRDGLETRTGWQRIYWKHRDHYSTIYHVPMPYAQFFNGGQALHGTRTDLFSSGSGGCVNLAVDDARRLYDLLQKGDRLYLWGTKPGTGS</sequence>
<evidence type="ECO:0000256" key="1">
    <source>
        <dbReference type="ARBA" id="ARBA00004752"/>
    </source>
</evidence>
<feature type="active site" description="Proton donor/acceptor" evidence="6">
    <location>
        <position position="186"/>
    </location>
</feature>
<evidence type="ECO:0000259" key="9">
    <source>
        <dbReference type="PROSITE" id="PS52029"/>
    </source>
</evidence>
<evidence type="ECO:0000256" key="2">
    <source>
        <dbReference type="ARBA" id="ARBA00022679"/>
    </source>
</evidence>
<reference evidence="10 11" key="1">
    <citation type="submission" date="2024-06" db="EMBL/GenBank/DDBJ databases">
        <title>The Natural Products Discovery Center: Release of the First 8490 Sequenced Strains for Exploring Actinobacteria Biosynthetic Diversity.</title>
        <authorList>
            <person name="Kalkreuter E."/>
            <person name="Kautsar S.A."/>
            <person name="Yang D."/>
            <person name="Bader C.D."/>
            <person name="Teijaro C.N."/>
            <person name="Fluegel L."/>
            <person name="Davis C.M."/>
            <person name="Simpson J.R."/>
            <person name="Lauterbach L."/>
            <person name="Steele A.D."/>
            <person name="Gui C."/>
            <person name="Meng S."/>
            <person name="Li G."/>
            <person name="Viehrig K."/>
            <person name="Ye F."/>
            <person name="Su P."/>
            <person name="Kiefer A.F."/>
            <person name="Nichols A."/>
            <person name="Cepeda A.J."/>
            <person name="Yan W."/>
            <person name="Fan B."/>
            <person name="Jiang Y."/>
            <person name="Adhikari A."/>
            <person name="Zheng C.-J."/>
            <person name="Schuster L."/>
            <person name="Cowan T.M."/>
            <person name="Smanski M.J."/>
            <person name="Chevrette M.G."/>
            <person name="De Carvalho L.P.S."/>
            <person name="Shen B."/>
        </authorList>
    </citation>
    <scope>NUCLEOTIDE SEQUENCE [LARGE SCALE GENOMIC DNA]</scope>
    <source>
        <strain evidence="10 11">NPDC046838</strain>
    </source>
</reference>
<dbReference type="InterPro" id="IPR050979">
    <property type="entry name" value="LD-transpeptidase"/>
</dbReference>
<evidence type="ECO:0000313" key="11">
    <source>
        <dbReference type="Proteomes" id="UP001551176"/>
    </source>
</evidence>
<evidence type="ECO:0000256" key="7">
    <source>
        <dbReference type="SAM" id="MobiDB-lite"/>
    </source>
</evidence>
<dbReference type="GO" id="GO:0016740">
    <property type="term" value="F:transferase activity"/>
    <property type="evidence" value="ECO:0007669"/>
    <property type="project" value="UniProtKB-KW"/>
</dbReference>
<keyword evidence="3 6" id="KW-0133">Cell shape</keyword>
<feature type="domain" description="L,D-TPase catalytic" evidence="9">
    <location>
        <begin position="115"/>
        <end position="224"/>
    </location>
</feature>